<feature type="domain" description="PUM-HD" evidence="6">
    <location>
        <begin position="17"/>
        <end position="406"/>
    </location>
</feature>
<evidence type="ECO:0000256" key="1">
    <source>
        <dbReference type="ARBA" id="ARBA00022737"/>
    </source>
</evidence>
<dbReference type="SUPFAM" id="SSF48371">
    <property type="entry name" value="ARM repeat"/>
    <property type="match status" value="2"/>
</dbReference>
<dbReference type="InterPro" id="IPR040000">
    <property type="entry name" value="NOP9"/>
</dbReference>
<dbReference type="GO" id="GO:0003723">
    <property type="term" value="F:RNA binding"/>
    <property type="evidence" value="ECO:0007669"/>
    <property type="project" value="InterPro"/>
</dbReference>
<evidence type="ECO:0000256" key="2">
    <source>
        <dbReference type="ARBA" id="ARBA00022845"/>
    </source>
</evidence>
<feature type="compositionally biased region" description="Basic residues" evidence="5">
    <location>
        <begin position="709"/>
        <end position="723"/>
    </location>
</feature>
<dbReference type="OrthoDB" id="392571at2759"/>
<evidence type="ECO:0000256" key="4">
    <source>
        <dbReference type="PROSITE-ProRule" id="PRU00317"/>
    </source>
</evidence>
<accession>A0A2G5E3X5</accession>
<dbReference type="GO" id="GO:0030688">
    <property type="term" value="C:preribosome, small subunit precursor"/>
    <property type="evidence" value="ECO:0007669"/>
    <property type="project" value="TreeGrafter"/>
</dbReference>
<dbReference type="GO" id="GO:0000472">
    <property type="term" value="P:endonucleolytic cleavage to generate mature 5'-end of SSU-rRNA from (SSU-rRNA, 5.8S rRNA, LSU-rRNA)"/>
    <property type="evidence" value="ECO:0007669"/>
    <property type="project" value="TreeGrafter"/>
</dbReference>
<organism evidence="7 8">
    <name type="scientific">Aquilegia coerulea</name>
    <name type="common">Rocky mountain columbine</name>
    <dbReference type="NCBI Taxonomy" id="218851"/>
    <lineage>
        <taxon>Eukaryota</taxon>
        <taxon>Viridiplantae</taxon>
        <taxon>Streptophyta</taxon>
        <taxon>Embryophyta</taxon>
        <taxon>Tracheophyta</taxon>
        <taxon>Spermatophyta</taxon>
        <taxon>Magnoliopsida</taxon>
        <taxon>Ranunculales</taxon>
        <taxon>Ranunculaceae</taxon>
        <taxon>Thalictroideae</taxon>
        <taxon>Aquilegia</taxon>
    </lineage>
</organism>
<dbReference type="GO" id="GO:0005730">
    <property type="term" value="C:nucleolus"/>
    <property type="evidence" value="ECO:0007669"/>
    <property type="project" value="TreeGrafter"/>
</dbReference>
<feature type="repeat" description="Pumilio" evidence="4">
    <location>
        <begin position="247"/>
        <end position="288"/>
    </location>
</feature>
<proteinExistence type="predicted"/>
<dbReference type="FunCoup" id="A0A2G5E3X5">
    <property type="interactions" value="3307"/>
</dbReference>
<dbReference type="Pfam" id="PF22493">
    <property type="entry name" value="PUF_NOP9"/>
    <property type="match status" value="1"/>
</dbReference>
<reference evidence="7 8" key="1">
    <citation type="submission" date="2017-09" db="EMBL/GenBank/DDBJ databases">
        <title>WGS assembly of Aquilegia coerulea Goldsmith.</title>
        <authorList>
            <person name="Hodges S."/>
            <person name="Kramer E."/>
            <person name="Nordborg M."/>
            <person name="Tomkins J."/>
            <person name="Borevitz J."/>
            <person name="Derieg N."/>
            <person name="Yan J."/>
            <person name="Mihaltcheva S."/>
            <person name="Hayes R.D."/>
            <person name="Rokhsar D."/>
        </authorList>
    </citation>
    <scope>NUCLEOTIDE SEQUENCE [LARGE SCALE GENOMIC DNA]</scope>
    <source>
        <strain evidence="8">cv. Goldsmith</strain>
    </source>
</reference>
<feature type="compositionally biased region" description="Polar residues" evidence="5">
    <location>
        <begin position="34"/>
        <end position="48"/>
    </location>
</feature>
<dbReference type="PROSITE" id="PS50302">
    <property type="entry name" value="PUM"/>
    <property type="match status" value="2"/>
</dbReference>
<keyword evidence="1" id="KW-0677">Repeat</keyword>
<keyword evidence="2" id="KW-0810">Translation regulation</keyword>
<feature type="compositionally biased region" description="Basic and acidic residues" evidence="5">
    <location>
        <begin position="687"/>
        <end position="708"/>
    </location>
</feature>
<feature type="compositionally biased region" description="Basic and acidic residues" evidence="5">
    <location>
        <begin position="619"/>
        <end position="633"/>
    </location>
</feature>
<dbReference type="GO" id="GO:0000056">
    <property type="term" value="P:ribosomal small subunit export from nucleus"/>
    <property type="evidence" value="ECO:0007669"/>
    <property type="project" value="TreeGrafter"/>
</dbReference>
<evidence type="ECO:0000313" key="8">
    <source>
        <dbReference type="Proteomes" id="UP000230069"/>
    </source>
</evidence>
<evidence type="ECO:0000259" key="6">
    <source>
        <dbReference type="PROSITE" id="PS50303"/>
    </source>
</evidence>
<keyword evidence="8" id="KW-1185">Reference proteome</keyword>
<dbReference type="AlphaFoldDB" id="A0A2G5E3X5"/>
<evidence type="ECO:0000256" key="3">
    <source>
        <dbReference type="ARBA" id="ARBA00023242"/>
    </source>
</evidence>
<dbReference type="InterPro" id="IPR011989">
    <property type="entry name" value="ARM-like"/>
</dbReference>
<protein>
    <recommendedName>
        <fullName evidence="6">PUM-HD domain-containing protein</fullName>
    </recommendedName>
</protein>
<evidence type="ECO:0000313" key="7">
    <source>
        <dbReference type="EMBL" id="PIA50488.1"/>
    </source>
</evidence>
<gene>
    <name evidence="7" type="ORF">AQUCO_01300904v1</name>
</gene>
<dbReference type="GO" id="GO:0006417">
    <property type="term" value="P:regulation of translation"/>
    <property type="evidence" value="ECO:0007669"/>
    <property type="project" value="UniProtKB-KW"/>
</dbReference>
<dbReference type="GO" id="GO:0000447">
    <property type="term" value="P:endonucleolytic cleavage in ITS1 to separate SSU-rRNA from 5.8S rRNA and LSU-rRNA from tricistronic rRNA transcript (SSU-rRNA, 5.8S rRNA, LSU-rRNA)"/>
    <property type="evidence" value="ECO:0007669"/>
    <property type="project" value="TreeGrafter"/>
</dbReference>
<dbReference type="EMBL" id="KZ305030">
    <property type="protein sequence ID" value="PIA50488.1"/>
    <property type="molecule type" value="Genomic_DNA"/>
</dbReference>
<dbReference type="InterPro" id="IPR033133">
    <property type="entry name" value="PUM-HD"/>
</dbReference>
<dbReference type="SMART" id="SM00025">
    <property type="entry name" value="Pumilio"/>
    <property type="match status" value="5"/>
</dbReference>
<feature type="compositionally biased region" description="Low complexity" evidence="5">
    <location>
        <begin position="658"/>
        <end position="671"/>
    </location>
</feature>
<feature type="region of interest" description="Disordered" evidence="5">
    <location>
        <begin position="616"/>
        <end position="723"/>
    </location>
</feature>
<dbReference type="InterPro" id="IPR016024">
    <property type="entry name" value="ARM-type_fold"/>
</dbReference>
<feature type="repeat" description="Pumilio" evidence="4">
    <location>
        <begin position="526"/>
        <end position="561"/>
    </location>
</feature>
<dbReference type="STRING" id="218851.A0A2G5E3X5"/>
<name>A0A2G5E3X5_AQUCA</name>
<dbReference type="Proteomes" id="UP000230069">
    <property type="component" value="Unassembled WGS sequence"/>
</dbReference>
<dbReference type="InterPro" id="IPR001313">
    <property type="entry name" value="Pumilio_RNA-bd_rpt"/>
</dbReference>
<dbReference type="GO" id="GO:0000480">
    <property type="term" value="P:endonucleolytic cleavage in 5'-ETS of tricistronic rRNA transcript (SSU-rRNA, 5.8S rRNA, LSU-rRNA)"/>
    <property type="evidence" value="ECO:0007669"/>
    <property type="project" value="TreeGrafter"/>
</dbReference>
<dbReference type="Gene3D" id="1.25.10.10">
    <property type="entry name" value="Leucine-rich Repeat Variant"/>
    <property type="match status" value="2"/>
</dbReference>
<dbReference type="InParanoid" id="A0A2G5E3X5"/>
<feature type="region of interest" description="Disordered" evidence="5">
    <location>
        <begin position="1"/>
        <end position="50"/>
    </location>
</feature>
<dbReference type="PANTHER" id="PTHR13102:SF0">
    <property type="entry name" value="NUCLEOLAR PROTEIN 9"/>
    <property type="match status" value="1"/>
</dbReference>
<evidence type="ECO:0000256" key="5">
    <source>
        <dbReference type="SAM" id="MobiDB-lite"/>
    </source>
</evidence>
<sequence>MEGDWKKINKKNRRKSAKEEQQQSSGRRSDKNNQDYSNVSNQSETTIVRKQVDPETMKYFTEIANAIEGNEIDYEERSVICGNALEEAEGKELELATDYIISHTLQSLLQGCDVQHVCGFLQSCAKEFTLIATDRSGSHVVETAFRSLMMHIQDEETYKVVEETLGKICEVIAVKPVDMMCNPHGSHVLRSLLCICKGVPLDSSEEFHKSTNTLAERLNTKAGQFGVNELPQAQHGFPDLLKFLAKEMLKHGRRDIATLQVDQYGSLVLQTALKLLVGEDQELMHIIPLLLGCKEENNREGNLIESTPVHHIVNLLKDNAFSHLMEVILEVAPDTLYDEIFTRIFRNSLFKISSDHCGSFVIQALVSSARCQGQMDLIWEELGGHFKELFENGKSGVIASLLAASQRLHKHEQKCCQALAGAVCSTNESPSCIVPRILFLESYFWSEDKTNWNWSERGKMNVLGCLMLQAVFKYPSEFIQSYVTSLLSMEADHVLETAKNAGGGRVIESFLCSGVSTKQKRKLIAKLRGRFGELSMHPSGSYTVEKCFSASSASLKETIVSELLAIRTQLSKTKQGPYLSRKLDIDGFAARPDQWRSRQESKENAYKDFYDTFGSSKVDSSKVESSKGKRFRAEPSSGPAPPKGVKQMRKEVDEFLASSSTPSSGISFPGIETSMAKLGFSGSKRRDRLEPEGSKKLAKVTMDDDTVKSKKKEKRRKGKADES</sequence>
<keyword evidence="3" id="KW-0539">Nucleus</keyword>
<dbReference type="GO" id="GO:0030686">
    <property type="term" value="C:90S preribosome"/>
    <property type="evidence" value="ECO:0007669"/>
    <property type="project" value="TreeGrafter"/>
</dbReference>
<dbReference type="PROSITE" id="PS50303">
    <property type="entry name" value="PUM_HD"/>
    <property type="match status" value="1"/>
</dbReference>
<dbReference type="PANTHER" id="PTHR13102">
    <property type="entry name" value="NUCLEOLAR PROTEIN 9"/>
    <property type="match status" value="1"/>
</dbReference>
<feature type="compositionally biased region" description="Basic and acidic residues" evidence="5">
    <location>
        <begin position="17"/>
        <end position="33"/>
    </location>
</feature>